<dbReference type="SUPFAM" id="SSF47413">
    <property type="entry name" value="lambda repressor-like DNA-binding domains"/>
    <property type="match status" value="1"/>
</dbReference>
<accession>A0ABS3IZ32</accession>
<proteinExistence type="predicted"/>
<dbReference type="RefSeq" id="WP_207349327.1">
    <property type="nucleotide sequence ID" value="NZ_JAFMPY010000003.1"/>
</dbReference>
<dbReference type="InterPro" id="IPR010982">
    <property type="entry name" value="Lambda_DNA-bd_dom_sf"/>
</dbReference>
<organism evidence="1 2">
    <name type="scientific">Jiella sonneratiae</name>
    <dbReference type="NCBI Taxonomy" id="2816856"/>
    <lineage>
        <taxon>Bacteria</taxon>
        <taxon>Pseudomonadati</taxon>
        <taxon>Pseudomonadota</taxon>
        <taxon>Alphaproteobacteria</taxon>
        <taxon>Hyphomicrobiales</taxon>
        <taxon>Aurantimonadaceae</taxon>
        <taxon>Jiella</taxon>
    </lineage>
</organism>
<keyword evidence="2" id="KW-1185">Reference proteome</keyword>
<gene>
    <name evidence="1" type="ORF">J1C47_03470</name>
</gene>
<reference evidence="1 2" key="1">
    <citation type="submission" date="2021-03" db="EMBL/GenBank/DDBJ databases">
        <title>Whole genome sequence of Jiella sp. MQZ13P-4.</title>
        <authorList>
            <person name="Tuo L."/>
        </authorList>
    </citation>
    <scope>NUCLEOTIDE SEQUENCE [LARGE SCALE GENOMIC DNA]</scope>
    <source>
        <strain evidence="1 2">MQZ13P-4</strain>
    </source>
</reference>
<name>A0ABS3IZ32_9HYPH</name>
<protein>
    <submittedName>
        <fullName evidence="1">Transcriptional regulator</fullName>
    </submittedName>
</protein>
<evidence type="ECO:0000313" key="2">
    <source>
        <dbReference type="Proteomes" id="UP000664288"/>
    </source>
</evidence>
<comment type="caution">
    <text evidence="1">The sequence shown here is derived from an EMBL/GenBank/DDBJ whole genome shotgun (WGS) entry which is preliminary data.</text>
</comment>
<dbReference type="Proteomes" id="UP000664288">
    <property type="component" value="Unassembled WGS sequence"/>
</dbReference>
<evidence type="ECO:0000313" key="1">
    <source>
        <dbReference type="EMBL" id="MBO0902686.1"/>
    </source>
</evidence>
<sequence length="101" mass="10863">MAAHPHLLKVARILLGWDQPTLAARAQVGLGLIPRLENGRSVKATSWLKVQRALEDGGVVFIEGQQDGLGPGVRLKQDLPTPFLPADSFDKVVPSDDESGE</sequence>
<dbReference type="Gene3D" id="1.10.260.40">
    <property type="entry name" value="lambda repressor-like DNA-binding domains"/>
    <property type="match status" value="1"/>
</dbReference>
<dbReference type="EMBL" id="JAFMPY010000003">
    <property type="protein sequence ID" value="MBO0902686.1"/>
    <property type="molecule type" value="Genomic_DNA"/>
</dbReference>